<keyword evidence="2" id="KW-1185">Reference proteome</keyword>
<evidence type="ECO:0000313" key="2">
    <source>
        <dbReference type="Proteomes" id="UP000515806"/>
    </source>
</evidence>
<gene>
    <name evidence="1" type="ORF">H9L23_18635</name>
</gene>
<organism evidence="1 2">
    <name type="scientific">Pedobacter roseus</name>
    <dbReference type="NCBI Taxonomy" id="336820"/>
    <lineage>
        <taxon>Bacteria</taxon>
        <taxon>Pseudomonadati</taxon>
        <taxon>Bacteroidota</taxon>
        <taxon>Sphingobacteriia</taxon>
        <taxon>Sphingobacteriales</taxon>
        <taxon>Sphingobacteriaceae</taxon>
        <taxon>Pedobacter</taxon>
    </lineage>
</organism>
<dbReference type="Proteomes" id="UP000515806">
    <property type="component" value="Chromosome"/>
</dbReference>
<reference evidence="1 2" key="1">
    <citation type="submission" date="2020-08" db="EMBL/GenBank/DDBJ databases">
        <title>Genome sequence of Pedobacter roseus KACC 11594T.</title>
        <authorList>
            <person name="Hyun D.-W."/>
            <person name="Bae J.-W."/>
        </authorList>
    </citation>
    <scope>NUCLEOTIDE SEQUENCE [LARGE SCALE GENOMIC DNA]</scope>
    <source>
        <strain evidence="1 2">KACC 11594</strain>
    </source>
</reference>
<accession>A0A7G9QCP4</accession>
<dbReference type="EMBL" id="CP060723">
    <property type="protein sequence ID" value="QNN41119.1"/>
    <property type="molecule type" value="Genomic_DNA"/>
</dbReference>
<dbReference type="AlphaFoldDB" id="A0A7G9QCP4"/>
<protein>
    <submittedName>
        <fullName evidence="1">Uncharacterized protein</fullName>
    </submittedName>
</protein>
<evidence type="ECO:0000313" key="1">
    <source>
        <dbReference type="EMBL" id="QNN41119.1"/>
    </source>
</evidence>
<proteinExistence type="predicted"/>
<name>A0A7G9QCP4_9SPHI</name>
<dbReference type="KEGG" id="proe:H9L23_18635"/>
<dbReference type="RefSeq" id="WP_187591762.1">
    <property type="nucleotide sequence ID" value="NZ_CP060723.1"/>
</dbReference>
<sequence>MALYGMIREPPLSNFIYTGPFESSKRAKCNETSLPWAAINHCGNETSLPWAAINHCGNETFPPWAAPNHCDDETFLPQAAANHCKTV</sequence>